<accession>A0AA36I3B3</accession>
<sequence length="99" mass="10914">MRREPIRHAMRSAGICPLQSGNLQALWGLHVLDFCSSLQMWCILQKRQLIVTAGEEVAARMGPTFLREGSSLRGGKKGTAKSVESMHKLQCVDCVDTDA</sequence>
<gene>
    <name evidence="1" type="ORF">EVOR1521_LOCUS8267</name>
</gene>
<dbReference type="Proteomes" id="UP001178507">
    <property type="component" value="Unassembled WGS sequence"/>
</dbReference>
<dbReference type="EMBL" id="CAUJNA010000699">
    <property type="protein sequence ID" value="CAJ1380289.1"/>
    <property type="molecule type" value="Genomic_DNA"/>
</dbReference>
<protein>
    <submittedName>
        <fullName evidence="1">Uncharacterized protein</fullName>
    </submittedName>
</protein>
<evidence type="ECO:0000313" key="1">
    <source>
        <dbReference type="EMBL" id="CAJ1380289.1"/>
    </source>
</evidence>
<name>A0AA36I3B3_9DINO</name>
<keyword evidence="2" id="KW-1185">Reference proteome</keyword>
<evidence type="ECO:0000313" key="2">
    <source>
        <dbReference type="Proteomes" id="UP001178507"/>
    </source>
</evidence>
<organism evidence="1 2">
    <name type="scientific">Effrenium voratum</name>
    <dbReference type="NCBI Taxonomy" id="2562239"/>
    <lineage>
        <taxon>Eukaryota</taxon>
        <taxon>Sar</taxon>
        <taxon>Alveolata</taxon>
        <taxon>Dinophyceae</taxon>
        <taxon>Suessiales</taxon>
        <taxon>Symbiodiniaceae</taxon>
        <taxon>Effrenium</taxon>
    </lineage>
</organism>
<dbReference type="AlphaFoldDB" id="A0AA36I3B3"/>
<proteinExistence type="predicted"/>
<comment type="caution">
    <text evidence="1">The sequence shown here is derived from an EMBL/GenBank/DDBJ whole genome shotgun (WGS) entry which is preliminary data.</text>
</comment>
<reference evidence="1" key="1">
    <citation type="submission" date="2023-08" db="EMBL/GenBank/DDBJ databases">
        <authorList>
            <person name="Chen Y."/>
            <person name="Shah S."/>
            <person name="Dougan E. K."/>
            <person name="Thang M."/>
            <person name="Chan C."/>
        </authorList>
    </citation>
    <scope>NUCLEOTIDE SEQUENCE</scope>
</reference>